<comment type="similarity">
    <text evidence="2">Belongs to the MAK10 family.</text>
</comment>
<comment type="caution">
    <text evidence="8">The sequence shown here is derived from an EMBL/GenBank/DDBJ whole genome shotgun (WGS) entry which is preliminary data.</text>
</comment>
<keyword evidence="3" id="KW-0963">Cytoplasm</keyword>
<evidence type="ECO:0000313" key="9">
    <source>
        <dbReference type="Proteomes" id="UP000616769"/>
    </source>
</evidence>
<reference evidence="8 9" key="1">
    <citation type="journal article" date="2015" name="Parasit. Vectors">
        <title>Draft genome of the scabies mite.</title>
        <authorList>
            <person name="Rider S.D.Jr."/>
            <person name="Morgan M.S."/>
            <person name="Arlian L.G."/>
        </authorList>
    </citation>
    <scope>NUCLEOTIDE SEQUENCE [LARGE SCALE GENOMIC DNA]</scope>
    <source>
        <strain evidence="8">Arlian Lab</strain>
    </source>
</reference>
<organism evidence="8 9">
    <name type="scientific">Sarcoptes scabiei</name>
    <name type="common">Itch mite</name>
    <name type="synonym">Acarus scabiei</name>
    <dbReference type="NCBI Taxonomy" id="52283"/>
    <lineage>
        <taxon>Eukaryota</taxon>
        <taxon>Metazoa</taxon>
        <taxon>Ecdysozoa</taxon>
        <taxon>Arthropoda</taxon>
        <taxon>Chelicerata</taxon>
        <taxon>Arachnida</taxon>
        <taxon>Acari</taxon>
        <taxon>Acariformes</taxon>
        <taxon>Sarcoptiformes</taxon>
        <taxon>Astigmata</taxon>
        <taxon>Psoroptidia</taxon>
        <taxon>Sarcoptoidea</taxon>
        <taxon>Sarcoptidae</taxon>
        <taxon>Sarcoptinae</taxon>
        <taxon>Sarcoptes</taxon>
    </lineage>
</organism>
<name>A0A132AE70_SARSC</name>
<evidence type="ECO:0000256" key="5">
    <source>
        <dbReference type="SAM" id="MobiDB-lite"/>
    </source>
</evidence>
<feature type="domain" description="NAA35-like N-terminal" evidence="6">
    <location>
        <begin position="29"/>
        <end position="175"/>
    </location>
</feature>
<dbReference type="OrthoDB" id="269405at2759"/>
<feature type="region of interest" description="Disordered" evidence="5">
    <location>
        <begin position="543"/>
        <end position="562"/>
    </location>
</feature>
<dbReference type="VEuPathDB" id="VectorBase:SSCA004609"/>
<dbReference type="InterPro" id="IPR057983">
    <property type="entry name" value="NAA35-like_N"/>
</dbReference>
<sequence>MGSVEKSLLADWTEITKEFRHAAEKLDLGELIHDEHFGLFDAMAAIELMDPKMDAGMICNKNRQTLGFEEMIEKNLIKIDAFPPEELIGIIDETYCCLITWLNGHSLAQTVFINIYLHNPNLICDKTLKTFCIVILKIVAMLNNYIILAFVCEEEDFQTKNYGFDLFECLNYSKILPMVKVIENEINQMIDRRRNCDSNSCVCEEKFKECDFYKALLIRIKFTKYFFLCLYSFKKYLNVQNSLPFEELILQLNENLDYCDGLLDDWIATIDFGIQPKENLYGKNSEENQSELPTIIGFKPLINQRLLAPSFPRYTQIKSRSESLEYLKNFLKRLRKLLKLSESEKFIDVLRFFNTFSADQSSCVLSRSLLQLFYLPKSDLVYGKMDFVKVIKDSCKELIKPPSLSGKVNLDIGTKELVSTFFNRCLSFFKNLIQIYGHNRASQRGKLIIVLNELVCISEECSKLEQCINNPSYCDYLQIWILFYKFNLISQYLLSGFELELYSIHEYAYIYFELDYIWDYLAMIFKRASEIYDEHEIFLNTNTNSQQNTTKNRKKYQKQSKIRNHQKYSMHEQMICYFKGMNQMSSAMHRLMMAMMIENKIQLLKHSLNTEQIRYNHRFYPLAQFDGTLQSYPKYRERYDLYAKLENTQQLYLESCQLFEQARNHFEILKESSYYDEVLIVQSYIKVAKTNSIVSKLLMLSDHKNQGRMDFHFTETPYYPIIRFAK</sequence>
<evidence type="ECO:0000256" key="2">
    <source>
        <dbReference type="ARBA" id="ARBA00006289"/>
    </source>
</evidence>
<feature type="compositionally biased region" description="Basic residues" evidence="5">
    <location>
        <begin position="551"/>
        <end position="562"/>
    </location>
</feature>
<dbReference type="GO" id="GO:0031417">
    <property type="term" value="C:NatC complex"/>
    <property type="evidence" value="ECO:0007669"/>
    <property type="project" value="InterPro"/>
</dbReference>
<feature type="domain" description="NAA35-like TPR repeats" evidence="7">
    <location>
        <begin position="338"/>
        <end position="722"/>
    </location>
</feature>
<dbReference type="InterPro" id="IPR057982">
    <property type="entry name" value="TPR_NAA35"/>
</dbReference>
<comment type="subcellular location">
    <subcellularLocation>
        <location evidence="1">Cytoplasm</location>
    </subcellularLocation>
</comment>
<evidence type="ECO:0000259" key="7">
    <source>
        <dbReference type="Pfam" id="PF25789"/>
    </source>
</evidence>
<proteinExistence type="inferred from homology"/>
<dbReference type="Pfam" id="PF25789">
    <property type="entry name" value="TPR_NAA35"/>
    <property type="match status" value="1"/>
</dbReference>
<dbReference type="Proteomes" id="UP000616769">
    <property type="component" value="Unassembled WGS sequence"/>
</dbReference>
<dbReference type="PANTHER" id="PTHR21373">
    <property type="entry name" value="GLUCOSE REPRESSIBLE PROTEIN MAK10"/>
    <property type="match status" value="1"/>
</dbReference>
<evidence type="ECO:0000256" key="3">
    <source>
        <dbReference type="ARBA" id="ARBA00022490"/>
    </source>
</evidence>
<dbReference type="Pfam" id="PF04112">
    <property type="entry name" value="Mak10"/>
    <property type="match status" value="1"/>
</dbReference>
<evidence type="ECO:0000256" key="1">
    <source>
        <dbReference type="ARBA" id="ARBA00004496"/>
    </source>
</evidence>
<evidence type="ECO:0000313" key="8">
    <source>
        <dbReference type="EMBL" id="KPM09284.1"/>
    </source>
</evidence>
<accession>A0A132AE70</accession>
<dbReference type="EMBL" id="JXLN01013336">
    <property type="protein sequence ID" value="KPM09284.1"/>
    <property type="molecule type" value="Genomic_DNA"/>
</dbReference>
<evidence type="ECO:0000256" key="4">
    <source>
        <dbReference type="ARBA" id="ARBA00030494"/>
    </source>
</evidence>
<protein>
    <recommendedName>
        <fullName evidence="4">Protein MAK10 homolog</fullName>
    </recommendedName>
</protein>
<dbReference type="PANTHER" id="PTHR21373:SF0">
    <property type="entry name" value="N-ALPHA-ACETYLTRANSFERASE 35, NATC AUXILIARY SUBUNIT"/>
    <property type="match status" value="1"/>
</dbReference>
<dbReference type="AlphaFoldDB" id="A0A132AE70"/>
<gene>
    <name evidence="8" type="ORF">QR98_0078180</name>
</gene>
<dbReference type="InterPro" id="IPR007244">
    <property type="entry name" value="Naa35_N"/>
</dbReference>
<evidence type="ECO:0000259" key="6">
    <source>
        <dbReference type="Pfam" id="PF04112"/>
    </source>
</evidence>